<dbReference type="Proteomes" id="UP001595453">
    <property type="component" value="Unassembled WGS sequence"/>
</dbReference>
<keyword evidence="4" id="KW-1185">Reference proteome</keyword>
<dbReference type="RefSeq" id="WP_377123333.1">
    <property type="nucleotide sequence ID" value="NZ_JBHRSD010000014.1"/>
</dbReference>
<dbReference type="Pfam" id="PF12697">
    <property type="entry name" value="Abhydrolase_6"/>
    <property type="match status" value="1"/>
</dbReference>
<dbReference type="Gene3D" id="3.40.50.1820">
    <property type="entry name" value="alpha/beta hydrolase"/>
    <property type="match status" value="1"/>
</dbReference>
<feature type="signal peptide" evidence="1">
    <location>
        <begin position="1"/>
        <end position="22"/>
    </location>
</feature>
<dbReference type="InterPro" id="IPR000073">
    <property type="entry name" value="AB_hydrolase_1"/>
</dbReference>
<accession>A0ABV7CJF3</accession>
<dbReference type="InterPro" id="IPR052897">
    <property type="entry name" value="Sec-Metab_Biosynth_Hydrolase"/>
</dbReference>
<gene>
    <name evidence="3" type="ORF">ACFOEE_08900</name>
</gene>
<evidence type="ECO:0000256" key="1">
    <source>
        <dbReference type="SAM" id="SignalP"/>
    </source>
</evidence>
<dbReference type="InterPro" id="IPR029058">
    <property type="entry name" value="AB_hydrolase_fold"/>
</dbReference>
<keyword evidence="1" id="KW-0732">Signal</keyword>
<feature type="chain" id="PRO_5047106070" evidence="1">
    <location>
        <begin position="23"/>
        <end position="273"/>
    </location>
</feature>
<protein>
    <submittedName>
        <fullName evidence="3">Alpha/beta hydrolase</fullName>
    </submittedName>
</protein>
<name>A0ABV7CJF3_9GAMM</name>
<feature type="domain" description="AB hydrolase-1" evidence="2">
    <location>
        <begin position="38"/>
        <end position="265"/>
    </location>
</feature>
<evidence type="ECO:0000313" key="3">
    <source>
        <dbReference type="EMBL" id="MFC3032636.1"/>
    </source>
</evidence>
<reference evidence="4" key="1">
    <citation type="journal article" date="2019" name="Int. J. Syst. Evol. Microbiol.">
        <title>The Global Catalogue of Microorganisms (GCM) 10K type strain sequencing project: providing services to taxonomists for standard genome sequencing and annotation.</title>
        <authorList>
            <consortium name="The Broad Institute Genomics Platform"/>
            <consortium name="The Broad Institute Genome Sequencing Center for Infectious Disease"/>
            <person name="Wu L."/>
            <person name="Ma J."/>
        </authorList>
    </citation>
    <scope>NUCLEOTIDE SEQUENCE [LARGE SCALE GENOMIC DNA]</scope>
    <source>
        <strain evidence="4">KCTC 42730</strain>
    </source>
</reference>
<keyword evidence="3" id="KW-0378">Hydrolase</keyword>
<dbReference type="PANTHER" id="PTHR37017:SF11">
    <property type="entry name" value="ESTERASE_LIPASE_THIOESTERASE DOMAIN-CONTAINING PROTEIN"/>
    <property type="match status" value="1"/>
</dbReference>
<dbReference type="GO" id="GO:0016787">
    <property type="term" value="F:hydrolase activity"/>
    <property type="evidence" value="ECO:0007669"/>
    <property type="project" value="UniProtKB-KW"/>
</dbReference>
<dbReference type="EMBL" id="JBHRSD010000014">
    <property type="protein sequence ID" value="MFC3032636.1"/>
    <property type="molecule type" value="Genomic_DNA"/>
</dbReference>
<comment type="caution">
    <text evidence="3">The sequence shown here is derived from an EMBL/GenBank/DDBJ whole genome shotgun (WGS) entry which is preliminary data.</text>
</comment>
<dbReference type="PANTHER" id="PTHR37017">
    <property type="entry name" value="AB HYDROLASE-1 DOMAIN-CONTAINING PROTEIN-RELATED"/>
    <property type="match status" value="1"/>
</dbReference>
<sequence>MLRRATLILACSGLVISGLSQAQNTNLAKPTNTVQKNIVFVHGAHFKASGWQQVQSYLKYSNIASVAVDLPGRHTDIDPKSITLPVAAKALCEVLVAKPQPVVLVVHSQGGAVAHAALKECPQVVVSDLVYVTAVAPLDGAKPFALLSKKDEESYFKGVTYSDGWLRVTDKQAFVNTFTNSTSQQVRDEVLNNAVDEPAVTGDGEVNITLKDLNNIKTHYIFALNDEIISIESQRAIANSINPASLYILNSGHLPMLSQPKELSEAIKSAVRM</sequence>
<proteinExistence type="predicted"/>
<evidence type="ECO:0000313" key="4">
    <source>
        <dbReference type="Proteomes" id="UP001595453"/>
    </source>
</evidence>
<evidence type="ECO:0000259" key="2">
    <source>
        <dbReference type="Pfam" id="PF12697"/>
    </source>
</evidence>
<dbReference type="SUPFAM" id="SSF53474">
    <property type="entry name" value="alpha/beta-Hydrolases"/>
    <property type="match status" value="1"/>
</dbReference>
<organism evidence="3 4">
    <name type="scientific">Pseudoalteromonas fenneropenaei</name>
    <dbReference type="NCBI Taxonomy" id="1737459"/>
    <lineage>
        <taxon>Bacteria</taxon>
        <taxon>Pseudomonadati</taxon>
        <taxon>Pseudomonadota</taxon>
        <taxon>Gammaproteobacteria</taxon>
        <taxon>Alteromonadales</taxon>
        <taxon>Pseudoalteromonadaceae</taxon>
        <taxon>Pseudoalteromonas</taxon>
    </lineage>
</organism>